<dbReference type="Pfam" id="PF17963">
    <property type="entry name" value="Big_9"/>
    <property type="match status" value="1"/>
</dbReference>
<evidence type="ECO:0000256" key="6">
    <source>
        <dbReference type="RuleBase" id="RU361166"/>
    </source>
</evidence>
<dbReference type="InterPro" id="IPR001701">
    <property type="entry name" value="Glyco_hydro_9"/>
</dbReference>
<keyword evidence="3 5" id="KW-0326">Glycosidase</keyword>
<dbReference type="SUPFAM" id="SSF48208">
    <property type="entry name" value="Six-hairpin glycosidases"/>
    <property type="match status" value="1"/>
</dbReference>
<dbReference type="PANTHER" id="PTHR22298">
    <property type="entry name" value="ENDO-1,4-BETA-GLUCANASE"/>
    <property type="match status" value="1"/>
</dbReference>
<dbReference type="InterPro" id="IPR036966">
    <property type="entry name" value="CBM3_sf"/>
</dbReference>
<dbReference type="SMART" id="SM01067">
    <property type="entry name" value="CBM_3"/>
    <property type="match status" value="1"/>
</dbReference>
<keyword evidence="2 5" id="KW-0119">Carbohydrate metabolism</keyword>
<feature type="domain" description="CBM3" evidence="7">
    <location>
        <begin position="480"/>
        <end position="640"/>
    </location>
</feature>
<dbReference type="Pfam" id="PF00759">
    <property type="entry name" value="Glyco_hydro_9"/>
    <property type="match status" value="1"/>
</dbReference>
<dbReference type="PROSITE" id="PS00698">
    <property type="entry name" value="GH9_3"/>
    <property type="match status" value="1"/>
</dbReference>
<dbReference type="Pfam" id="PF00553">
    <property type="entry name" value="CBM_2"/>
    <property type="match status" value="1"/>
</dbReference>
<feature type="active site" evidence="5">
    <location>
        <position position="445"/>
    </location>
</feature>
<dbReference type="Gene3D" id="2.60.40.3440">
    <property type="match status" value="1"/>
</dbReference>
<dbReference type="InterPro" id="IPR033126">
    <property type="entry name" value="Glyco_hydro_9_Asp/Glu_AS"/>
</dbReference>
<accession>A0ABU7G3X6</accession>
<evidence type="ECO:0000313" key="9">
    <source>
        <dbReference type="EMBL" id="MEE1674011.1"/>
    </source>
</evidence>
<dbReference type="Gene3D" id="1.50.10.10">
    <property type="match status" value="1"/>
</dbReference>
<dbReference type="RefSeq" id="WP_329775222.1">
    <property type="nucleotide sequence ID" value="NZ_JAYDYW010000006.1"/>
</dbReference>
<sequence length="941" mass="101652">MLRKTLLASAIISSAMSVQAANYGEALQKSIYFYEAQQSGVLPSWNRNEWRGDSALGDGADNNVDLTGGWYDAGDHVKFGFPMAATATMLAWGVVDYPQAYEQTNQLQHIKNNLRFVADYFVKAHTAPNELYGQVGKGSVDHAWWGSAEVMQMERPSYKVDNANPGSDLAGETAAALASISMVFKDSDPSYAAMLLEHAKQLYSFADNYRGKYSDSITDAQAFYNSWSGYQDELVWGAIWLYRATNDASYLDKAKTEYGSLGTEPQTDTRSYKWGQAWDDKSYGAYVLMASLTGEAQYQADAERWLDYWTVGYNGQKIRYTPGGLAFLDTWGAARYSSNTSFLALVYSDYLKENTDKTAKAEIYYDFAKSQLDYILGDNPLNISYQIGYGDYHPTKPHHRTAHGAWNDNSADPVENRHLLVGALVGGPGLDDSWADDRGDYVKNEVATDYNAGFTSALARLWLDHGGDPIAAASFPAKEQRDTELFVEAKINSQGTRHIELATRVHNHTAWPSRVTDKLSYRYWVDLSEVFAAGYSVDDVRVSTAYNQGSGYSGLHAWGGEGDNLYYAEISFDGVDIYPGGQSASKKEVQFRLSLPTNTNDPDWDNSNDPSWENFSNSYKLANNIALYDNGELVWGNEPSAACGPTTGVNCAPVAQNKSANTAADTAVSVELSASDSDGSIESYAIASEPSNGTVSLSGNIASYLPNAGTFGVDSFTYVATDNQGENSAEAKVTVSVAAPIVPAVAISSPSNGSEVLPGSQVQVRLDLANAYGANVYLDGALATSRVGSGYVALTMPETEGQVVILVIATDQQGSELSAEADLRLSVKAGEQPPVGGGDSELTCTVGEANVWNTGFVLGNLKVTNAGGEEVTEWKVHLSFPQPISLVNGWNAKYQASSDGLGLTAVNEVYNGRLAPSQSTSFGLQGGYNGSFEAPTCEVLP</sequence>
<evidence type="ECO:0000256" key="1">
    <source>
        <dbReference type="ARBA" id="ARBA00022801"/>
    </source>
</evidence>
<feature type="active site" evidence="5">
    <location>
        <position position="436"/>
    </location>
</feature>
<reference evidence="10" key="1">
    <citation type="submission" date="2023-07" db="EMBL/GenBank/DDBJ databases">
        <title>Draft genome sequence of Agarivorans aestuarii strain ZMCS4, a CAZymes producing bacteria isolated from the marine brown algae Clodostephus spongiosus.</title>
        <authorList>
            <person name="Lorente B."/>
            <person name="Cabral C."/>
            <person name="Frias J."/>
            <person name="Faria J."/>
            <person name="Toubarro D."/>
        </authorList>
    </citation>
    <scope>NUCLEOTIDE SEQUENCE [LARGE SCALE GENOMIC DNA]</scope>
    <source>
        <strain evidence="10">ZMCS4</strain>
    </source>
</reference>
<dbReference type="InterPro" id="IPR013783">
    <property type="entry name" value="Ig-like_fold"/>
</dbReference>
<dbReference type="InterPro" id="IPR012341">
    <property type="entry name" value="6hp_glycosidase-like_sf"/>
</dbReference>
<evidence type="ECO:0000259" key="7">
    <source>
        <dbReference type="PROSITE" id="PS51172"/>
    </source>
</evidence>
<keyword evidence="10" id="KW-1185">Reference proteome</keyword>
<evidence type="ECO:0000313" key="10">
    <source>
        <dbReference type="Proteomes" id="UP001310248"/>
    </source>
</evidence>
<keyword evidence="4 5" id="KW-0624">Polysaccharide degradation</keyword>
<dbReference type="PROSITE" id="PS51173">
    <property type="entry name" value="CBM2"/>
    <property type="match status" value="1"/>
</dbReference>
<proteinExistence type="inferred from homology"/>
<organism evidence="9 10">
    <name type="scientific">Agarivorans aestuarii</name>
    <dbReference type="NCBI Taxonomy" id="1563703"/>
    <lineage>
        <taxon>Bacteria</taxon>
        <taxon>Pseudomonadati</taxon>
        <taxon>Pseudomonadota</taxon>
        <taxon>Gammaproteobacteria</taxon>
        <taxon>Alteromonadales</taxon>
        <taxon>Alteromonadaceae</taxon>
        <taxon>Agarivorans</taxon>
    </lineage>
</organism>
<evidence type="ECO:0000256" key="2">
    <source>
        <dbReference type="ARBA" id="ARBA00023277"/>
    </source>
</evidence>
<dbReference type="GO" id="GO:0016787">
    <property type="term" value="F:hydrolase activity"/>
    <property type="evidence" value="ECO:0007669"/>
    <property type="project" value="UniProtKB-KW"/>
</dbReference>
<dbReference type="SUPFAM" id="SSF49384">
    <property type="entry name" value="Carbohydrate-binding domain"/>
    <property type="match status" value="2"/>
</dbReference>
<dbReference type="SMART" id="SM00637">
    <property type="entry name" value="CBD_II"/>
    <property type="match status" value="1"/>
</dbReference>
<name>A0ABU7G3X6_9ALTE</name>
<dbReference type="EMBL" id="JAYDYW010000006">
    <property type="protein sequence ID" value="MEE1674011.1"/>
    <property type="molecule type" value="Genomic_DNA"/>
</dbReference>
<comment type="catalytic activity">
    <reaction evidence="6">
        <text>Endohydrolysis of (1-&gt;4)-beta-D-glucosidic linkages in cellulose, lichenin and cereal beta-D-glucans.</text>
        <dbReference type="EC" id="3.2.1.4"/>
    </reaction>
</comment>
<dbReference type="Gene3D" id="2.60.40.290">
    <property type="match status" value="1"/>
</dbReference>
<gene>
    <name evidence="9" type="ORF">SNR37_003439</name>
</gene>
<evidence type="ECO:0000259" key="8">
    <source>
        <dbReference type="PROSITE" id="PS51173"/>
    </source>
</evidence>
<evidence type="ECO:0000256" key="5">
    <source>
        <dbReference type="PROSITE-ProRule" id="PRU10060"/>
    </source>
</evidence>
<protein>
    <recommendedName>
        <fullName evidence="6">Endoglucanase</fullName>
        <ecNumber evidence="6">3.2.1.4</ecNumber>
    </recommendedName>
</protein>
<dbReference type="EC" id="3.2.1.4" evidence="6"/>
<feature type="signal peptide" evidence="6">
    <location>
        <begin position="1"/>
        <end position="20"/>
    </location>
</feature>
<dbReference type="PROSITE" id="PS51172">
    <property type="entry name" value="CBM3"/>
    <property type="match status" value="1"/>
</dbReference>
<comment type="similarity">
    <text evidence="5 6">Belongs to the glycosyl hydrolase 9 (cellulase E) family.</text>
</comment>
<dbReference type="InterPro" id="IPR001919">
    <property type="entry name" value="CBD2"/>
</dbReference>
<keyword evidence="1 5" id="KW-0378">Hydrolase</keyword>
<dbReference type="InterPro" id="IPR012291">
    <property type="entry name" value="CBM2_carb-bd_dom_sf"/>
</dbReference>
<comment type="caution">
    <text evidence="9">The sequence shown here is derived from an EMBL/GenBank/DDBJ whole genome shotgun (WGS) entry which is preliminary data.</text>
</comment>
<evidence type="ECO:0000256" key="4">
    <source>
        <dbReference type="ARBA" id="ARBA00023326"/>
    </source>
</evidence>
<evidence type="ECO:0000256" key="3">
    <source>
        <dbReference type="ARBA" id="ARBA00023295"/>
    </source>
</evidence>
<dbReference type="Gene3D" id="2.60.40.10">
    <property type="entry name" value="Immunoglobulins"/>
    <property type="match status" value="1"/>
</dbReference>
<dbReference type="InterPro" id="IPR001956">
    <property type="entry name" value="CBM3"/>
</dbReference>
<dbReference type="InterPro" id="IPR008965">
    <property type="entry name" value="CBM2/CBM3_carb-bd_dom_sf"/>
</dbReference>
<feature type="chain" id="PRO_5044973264" description="Endoglucanase" evidence="6">
    <location>
        <begin position="21"/>
        <end position="941"/>
    </location>
</feature>
<keyword evidence="6" id="KW-0732">Signal</keyword>
<dbReference type="Proteomes" id="UP001310248">
    <property type="component" value="Unassembled WGS sequence"/>
</dbReference>
<feature type="domain" description="CBM2" evidence="8">
    <location>
        <begin position="833"/>
        <end position="941"/>
    </location>
</feature>
<dbReference type="InterPro" id="IPR008928">
    <property type="entry name" value="6-hairpin_glycosidase_sf"/>
</dbReference>
<dbReference type="Gene3D" id="2.60.40.710">
    <property type="entry name" value="Endoglucanase-like"/>
    <property type="match status" value="1"/>
</dbReference>
<dbReference type="Pfam" id="PF00942">
    <property type="entry name" value="CBM_3"/>
    <property type="match status" value="1"/>
</dbReference>
<keyword evidence="6" id="KW-0136">Cellulose degradation</keyword>